<dbReference type="PANTHER" id="PTHR46889:SF4">
    <property type="entry name" value="TRANSPOSASE INSO FOR INSERTION SEQUENCE ELEMENT IS911B-RELATED"/>
    <property type="match status" value="1"/>
</dbReference>
<dbReference type="InterPro" id="IPR050900">
    <property type="entry name" value="Transposase_IS3/IS150/IS904"/>
</dbReference>
<dbReference type="InterPro" id="IPR001584">
    <property type="entry name" value="Integrase_cat-core"/>
</dbReference>
<dbReference type="InterPro" id="IPR012337">
    <property type="entry name" value="RNaseH-like_sf"/>
</dbReference>
<evidence type="ECO:0000313" key="3">
    <source>
        <dbReference type="Proteomes" id="UP000586976"/>
    </source>
</evidence>
<accession>A0A7W2D9X6</accession>
<feature type="domain" description="Integrase catalytic" evidence="1">
    <location>
        <begin position="1"/>
        <end position="87"/>
    </location>
</feature>
<dbReference type="GO" id="GO:0003676">
    <property type="term" value="F:nucleic acid binding"/>
    <property type="evidence" value="ECO:0007669"/>
    <property type="project" value="InterPro"/>
</dbReference>
<dbReference type="PANTHER" id="PTHR46889">
    <property type="entry name" value="TRANSPOSASE INSF FOR INSERTION SEQUENCE IS3B-RELATED"/>
    <property type="match status" value="1"/>
</dbReference>
<feature type="non-terminal residue" evidence="2">
    <location>
        <position position="1"/>
    </location>
</feature>
<dbReference type="SUPFAM" id="SSF53098">
    <property type="entry name" value="Ribonuclease H-like"/>
    <property type="match status" value="1"/>
</dbReference>
<reference evidence="2 3" key="1">
    <citation type="submission" date="2020-07" db="EMBL/GenBank/DDBJ databases">
        <title>Streptomyces isolated from Indian soil.</title>
        <authorList>
            <person name="Mandal S."/>
            <person name="Maiti P.K."/>
        </authorList>
    </citation>
    <scope>NUCLEOTIDE SEQUENCE [LARGE SCALE GENOMIC DNA]</scope>
    <source>
        <strain evidence="2 3">PSKA54</strain>
    </source>
</reference>
<organism evidence="2 3">
    <name type="scientific">Streptomyces himalayensis subsp. aureolus</name>
    <dbReference type="NCBI Taxonomy" id="2758039"/>
    <lineage>
        <taxon>Bacteria</taxon>
        <taxon>Bacillati</taxon>
        <taxon>Actinomycetota</taxon>
        <taxon>Actinomycetes</taxon>
        <taxon>Kitasatosporales</taxon>
        <taxon>Streptomycetaceae</taxon>
        <taxon>Streptomyces</taxon>
        <taxon>Streptomyces himalayensis</taxon>
    </lineage>
</organism>
<evidence type="ECO:0000259" key="1">
    <source>
        <dbReference type="PROSITE" id="PS50994"/>
    </source>
</evidence>
<dbReference type="GO" id="GO:0015074">
    <property type="term" value="P:DNA integration"/>
    <property type="evidence" value="ECO:0007669"/>
    <property type="project" value="InterPro"/>
</dbReference>
<proteinExistence type="predicted"/>
<dbReference type="InterPro" id="IPR036397">
    <property type="entry name" value="RNaseH_sf"/>
</dbReference>
<gene>
    <name evidence="2" type="ORF">H1V43_40440</name>
</gene>
<protein>
    <submittedName>
        <fullName evidence="2">Transposase</fullName>
    </submittedName>
</protein>
<dbReference type="Proteomes" id="UP000586976">
    <property type="component" value="Unassembled WGS sequence"/>
</dbReference>
<dbReference type="RefSeq" id="WP_181868729.1">
    <property type="nucleotide sequence ID" value="NZ_JACEQY010000212.1"/>
</dbReference>
<keyword evidence="3" id="KW-1185">Reference proteome</keyword>
<dbReference type="PROSITE" id="PS50994">
    <property type="entry name" value="INTEGRASE"/>
    <property type="match status" value="1"/>
</dbReference>
<comment type="caution">
    <text evidence="2">The sequence shown here is derived from an EMBL/GenBank/DDBJ whole genome shotgun (WGS) entry which is preliminary data.</text>
</comment>
<sequence length="94" mass="10805">YMSAEYAGVLGELGLRRSAGRTGICFDNAMAESFFGALKNERVSRVSYPAREEARRDITQYIEFWYNLKRLHSAVGYRPPREVHAEFEDLRLAA</sequence>
<evidence type="ECO:0000313" key="2">
    <source>
        <dbReference type="EMBL" id="MBA4867423.1"/>
    </source>
</evidence>
<dbReference type="Gene3D" id="3.30.420.10">
    <property type="entry name" value="Ribonuclease H-like superfamily/Ribonuclease H"/>
    <property type="match status" value="1"/>
</dbReference>
<dbReference type="EMBL" id="JACEQY010000212">
    <property type="protein sequence ID" value="MBA4867423.1"/>
    <property type="molecule type" value="Genomic_DNA"/>
</dbReference>
<dbReference type="Pfam" id="PF13683">
    <property type="entry name" value="rve_3"/>
    <property type="match status" value="1"/>
</dbReference>
<name>A0A7W2D9X6_9ACTN</name>
<dbReference type="AlphaFoldDB" id="A0A7W2D9X6"/>